<keyword evidence="2" id="KW-0812">Transmembrane</keyword>
<dbReference type="EMBL" id="CM007903">
    <property type="protein sequence ID" value="OTF97025.1"/>
    <property type="molecule type" value="Genomic_DNA"/>
</dbReference>
<dbReference type="EC" id="2.3.1.78" evidence="3"/>
<dbReference type="GO" id="GO:0015019">
    <property type="term" value="F:heparan-alpha-glucosaminide N-acetyltransferase activity"/>
    <property type="evidence" value="ECO:0007669"/>
    <property type="project" value="UniProtKB-EC"/>
</dbReference>
<evidence type="ECO:0000313" key="4">
    <source>
        <dbReference type="EMBL" id="OTF97025.1"/>
    </source>
</evidence>
<keyword evidence="3" id="KW-0808">Transferase</keyword>
<keyword evidence="2" id="KW-1133">Transmembrane helix</keyword>
<accession>A0A251SFH1</accession>
<evidence type="ECO:0000256" key="2">
    <source>
        <dbReference type="SAM" id="Phobius"/>
    </source>
</evidence>
<feature type="transmembrane region" description="Helical" evidence="2">
    <location>
        <begin position="60"/>
        <end position="77"/>
    </location>
</feature>
<keyword evidence="2" id="KW-0472">Membrane</keyword>
<reference evidence="3 5" key="1">
    <citation type="journal article" date="2017" name="Nature">
        <title>The sunflower genome provides insights into oil metabolism, flowering and Asterid evolution.</title>
        <authorList>
            <person name="Badouin H."/>
            <person name="Gouzy J."/>
            <person name="Grassa C.J."/>
            <person name="Murat F."/>
            <person name="Staton S.E."/>
            <person name="Cottret L."/>
            <person name="Lelandais-Briere C."/>
            <person name="Owens G.L."/>
            <person name="Carrere S."/>
            <person name="Mayjonade B."/>
            <person name="Legrand L."/>
            <person name="Gill N."/>
            <person name="Kane N.C."/>
            <person name="Bowers J.E."/>
            <person name="Hubner S."/>
            <person name="Bellec A."/>
            <person name="Berard A."/>
            <person name="Berges H."/>
            <person name="Blanchet N."/>
            <person name="Boniface M.C."/>
            <person name="Brunel D."/>
            <person name="Catrice O."/>
            <person name="Chaidir N."/>
            <person name="Claudel C."/>
            <person name="Donnadieu C."/>
            <person name="Faraut T."/>
            <person name="Fievet G."/>
            <person name="Helmstetter N."/>
            <person name="King M."/>
            <person name="Knapp S.J."/>
            <person name="Lai Z."/>
            <person name="Le Paslier M.C."/>
            <person name="Lippi Y."/>
            <person name="Lorenzon L."/>
            <person name="Mandel J.R."/>
            <person name="Marage G."/>
            <person name="Marchand G."/>
            <person name="Marquand E."/>
            <person name="Bret-Mestries E."/>
            <person name="Morien E."/>
            <person name="Nambeesan S."/>
            <person name="Nguyen T."/>
            <person name="Pegot-Espagnet P."/>
            <person name="Pouilly N."/>
            <person name="Raftis F."/>
            <person name="Sallet E."/>
            <person name="Schiex T."/>
            <person name="Thomas J."/>
            <person name="Vandecasteele C."/>
            <person name="Vares D."/>
            <person name="Vear F."/>
            <person name="Vautrin S."/>
            <person name="Crespi M."/>
            <person name="Mangin B."/>
            <person name="Burke J.M."/>
            <person name="Salse J."/>
            <person name="Munos S."/>
            <person name="Vincourt P."/>
            <person name="Rieseberg L.H."/>
            <person name="Langlade N.B."/>
        </authorList>
    </citation>
    <scope>NUCLEOTIDE SEQUENCE [LARGE SCALE GENOMIC DNA]</scope>
    <source>
        <strain evidence="5">cv. SF193</strain>
        <tissue evidence="3">Leaves</tissue>
    </source>
</reference>
<dbReference type="Gramene" id="mRNA:HanXRQr2_Chr14g0624001">
    <property type="protein sequence ID" value="mRNA:HanXRQr2_Chr14g0624001"/>
    <property type="gene ID" value="HanXRQr2_Chr14g0624001"/>
</dbReference>
<feature type="compositionally biased region" description="Basic and acidic residues" evidence="1">
    <location>
        <begin position="33"/>
        <end position="43"/>
    </location>
</feature>
<evidence type="ECO:0000313" key="5">
    <source>
        <dbReference type="Proteomes" id="UP000215914"/>
    </source>
</evidence>
<feature type="transmembrane region" description="Helical" evidence="2">
    <location>
        <begin position="97"/>
        <end position="117"/>
    </location>
</feature>
<proteinExistence type="predicted"/>
<reference evidence="3" key="3">
    <citation type="submission" date="2020-06" db="EMBL/GenBank/DDBJ databases">
        <title>Helianthus annuus Genome sequencing and assembly Release 2.</title>
        <authorList>
            <person name="Gouzy J."/>
            <person name="Langlade N."/>
            <person name="Munos S."/>
        </authorList>
    </citation>
    <scope>NUCLEOTIDE SEQUENCE</scope>
    <source>
        <tissue evidence="3">Leaves</tissue>
    </source>
</reference>
<name>A0A251SFH1_HELAN</name>
<dbReference type="InParanoid" id="A0A251SFH1"/>
<dbReference type="PANTHER" id="PTHR31061">
    <property type="entry name" value="LD22376P"/>
    <property type="match status" value="1"/>
</dbReference>
<evidence type="ECO:0000256" key="1">
    <source>
        <dbReference type="SAM" id="MobiDB-lite"/>
    </source>
</evidence>
<dbReference type="Proteomes" id="UP000215914">
    <property type="component" value="Chromosome 14"/>
</dbReference>
<protein>
    <submittedName>
        <fullName evidence="3">Heparan-alpha-glucosaminide N-acetyltransferase</fullName>
        <ecNumber evidence="3">2.3.1.78</ecNumber>
    </submittedName>
</protein>
<feature type="region of interest" description="Disordered" evidence="1">
    <location>
        <begin position="1"/>
        <end position="53"/>
    </location>
</feature>
<dbReference type="PANTHER" id="PTHR31061:SF5">
    <property type="entry name" value="HEPARAN-ALPHA-GLUCOSAMINIDE N-ACETYLTRANSFERASE CATALYTIC DOMAIN-CONTAINING PROTEIN"/>
    <property type="match status" value="1"/>
</dbReference>
<keyword evidence="3" id="KW-0012">Acyltransferase</keyword>
<keyword evidence="5" id="KW-1185">Reference proteome</keyword>
<gene>
    <name evidence="4" type="ORF">HannXRQ_Chr14g0430011</name>
    <name evidence="3" type="ORF">HanXRQr2_Chr14g0624001</name>
</gene>
<reference evidence="4" key="2">
    <citation type="submission" date="2017-02" db="EMBL/GenBank/DDBJ databases">
        <title>Sunflower complete genome.</title>
        <authorList>
            <person name="Langlade N."/>
            <person name="Munos S."/>
        </authorList>
    </citation>
    <scope>NUCLEOTIDE SEQUENCE [LARGE SCALE GENOMIC DNA]</scope>
    <source>
        <tissue evidence="4">Leaves</tissue>
    </source>
</reference>
<feature type="compositionally biased region" description="Basic and acidic residues" evidence="1">
    <location>
        <begin position="1"/>
        <end position="11"/>
    </location>
</feature>
<dbReference type="AlphaFoldDB" id="A0A251SFH1"/>
<sequence>MEGPKRLEEGFGRAPISMAGEKPKTTMVELTDDQIKTTTKENEQPNGGDNPLLKKKSKRVATLDAFRGLTIVLMILVDDAGGVYERMDHSPWNGCTLADFVLPFFLFIVGVAIALALKVVDPYAMIHPSGGISKVTSKKVSFLVVSVYVRLFNNMKYPSQRVPNTKYAVKKIIIRTLKMLFWGIILQGGYSHAPYDLNYGVDMKKIRWCGILQVFLIFDILTQMQQ</sequence>
<evidence type="ECO:0000313" key="3">
    <source>
        <dbReference type="EMBL" id="KAF5767408.1"/>
    </source>
</evidence>
<dbReference type="EMBL" id="MNCJ02000329">
    <property type="protein sequence ID" value="KAF5767408.1"/>
    <property type="molecule type" value="Genomic_DNA"/>
</dbReference>
<organism evidence="4 5">
    <name type="scientific">Helianthus annuus</name>
    <name type="common">Common sunflower</name>
    <dbReference type="NCBI Taxonomy" id="4232"/>
    <lineage>
        <taxon>Eukaryota</taxon>
        <taxon>Viridiplantae</taxon>
        <taxon>Streptophyta</taxon>
        <taxon>Embryophyta</taxon>
        <taxon>Tracheophyta</taxon>
        <taxon>Spermatophyta</taxon>
        <taxon>Magnoliopsida</taxon>
        <taxon>eudicotyledons</taxon>
        <taxon>Gunneridae</taxon>
        <taxon>Pentapetalae</taxon>
        <taxon>asterids</taxon>
        <taxon>campanulids</taxon>
        <taxon>Asterales</taxon>
        <taxon>Asteraceae</taxon>
        <taxon>Asteroideae</taxon>
        <taxon>Heliantheae alliance</taxon>
        <taxon>Heliantheae</taxon>
        <taxon>Helianthus</taxon>
    </lineage>
</organism>